<sequence length="386" mass="42490">MKERDLEREMKERERERWGTHPVTYAFCFLRHVQRQPPSHLWQAGEYSRPGAEVPKMSGGGKGGGMHATCMQHAANASFGVLGQQPQWVFAKHSARSAVSAAAASASQLRAAGGYSGSLTGSNLVSLAGSRLPAANPAQHRAQPFPAELDFALGSQLLTWRRNGVLQKRGAGPDSPEGWDIPSQVPTGLRQTLNAPDVCPLLCMPAEKRPGGCAKRHSGILSQGAENPERKIPLLPALRPQGSLGEPDIPHLNGNSRLASRLFFAQPSSHPITPVLQPDYNFHVVHLIQFFSSVWKPMEPTERKTRKRFQREKNPRKSSYLWGKTPLGYVIQLSFKAVGRAQSAEEVNRHSFKLRNRNGVRPTLRLDDAIRGLCGLGAPWCVHLVK</sequence>
<comment type="caution">
    <text evidence="1">The sequence shown here is derived from an EMBL/GenBank/DDBJ whole genome shotgun (WGS) entry which is preliminary data.</text>
</comment>
<dbReference type="Proteomes" id="UP000018936">
    <property type="component" value="Unassembled WGS sequence"/>
</dbReference>
<protein>
    <submittedName>
        <fullName evidence="1">LpxK</fullName>
    </submittedName>
</protein>
<proteinExistence type="predicted"/>
<reference evidence="1 2" key="1">
    <citation type="journal article" date="2013" name="Proc. Natl. Acad. Sci. U.S.A.">
        <title>The king cobra genome reveals dynamic gene evolution and adaptation in the snake venom system.</title>
        <authorList>
            <person name="Vonk F.J."/>
            <person name="Casewell N.R."/>
            <person name="Henkel C.V."/>
            <person name="Heimberg A.M."/>
            <person name="Jansen H.J."/>
            <person name="McCleary R.J."/>
            <person name="Kerkkamp H.M."/>
            <person name="Vos R.A."/>
            <person name="Guerreiro I."/>
            <person name="Calvete J.J."/>
            <person name="Wuster W."/>
            <person name="Woods A.E."/>
            <person name="Logan J.M."/>
            <person name="Harrison R.A."/>
            <person name="Castoe T.A."/>
            <person name="de Koning A.P."/>
            <person name="Pollock D.D."/>
            <person name="Yandell M."/>
            <person name="Calderon D."/>
            <person name="Renjifo C."/>
            <person name="Currier R.B."/>
            <person name="Salgado D."/>
            <person name="Pla D."/>
            <person name="Sanz L."/>
            <person name="Hyder A.S."/>
            <person name="Ribeiro J.M."/>
            <person name="Arntzen J.W."/>
            <person name="van den Thillart G.E."/>
            <person name="Boetzer M."/>
            <person name="Pirovano W."/>
            <person name="Dirks R.P."/>
            <person name="Spaink H.P."/>
            <person name="Duboule D."/>
            <person name="McGlinn E."/>
            <person name="Kini R.M."/>
            <person name="Richardson M.K."/>
        </authorList>
    </citation>
    <scope>NUCLEOTIDE SEQUENCE</scope>
    <source>
        <tissue evidence="1">Blood</tissue>
    </source>
</reference>
<gene>
    <name evidence="1" type="primary">lpxK</name>
    <name evidence="1" type="ORF">L345_05762</name>
</gene>
<organism evidence="1 2">
    <name type="scientific">Ophiophagus hannah</name>
    <name type="common">King cobra</name>
    <name type="synonym">Naja hannah</name>
    <dbReference type="NCBI Taxonomy" id="8665"/>
    <lineage>
        <taxon>Eukaryota</taxon>
        <taxon>Metazoa</taxon>
        <taxon>Chordata</taxon>
        <taxon>Craniata</taxon>
        <taxon>Vertebrata</taxon>
        <taxon>Euteleostomi</taxon>
        <taxon>Lepidosauria</taxon>
        <taxon>Squamata</taxon>
        <taxon>Bifurcata</taxon>
        <taxon>Unidentata</taxon>
        <taxon>Episquamata</taxon>
        <taxon>Toxicofera</taxon>
        <taxon>Serpentes</taxon>
        <taxon>Colubroidea</taxon>
        <taxon>Elapidae</taxon>
        <taxon>Elapinae</taxon>
        <taxon>Ophiophagus</taxon>
    </lineage>
</organism>
<evidence type="ECO:0000313" key="2">
    <source>
        <dbReference type="Proteomes" id="UP000018936"/>
    </source>
</evidence>
<keyword evidence="2" id="KW-1185">Reference proteome</keyword>
<evidence type="ECO:0000313" key="1">
    <source>
        <dbReference type="EMBL" id="ETE68446.1"/>
    </source>
</evidence>
<accession>V8P2M3</accession>
<name>V8P2M3_OPHHA</name>
<feature type="non-terminal residue" evidence="1">
    <location>
        <position position="1"/>
    </location>
</feature>
<dbReference type="AlphaFoldDB" id="V8P2M3"/>
<dbReference type="EMBL" id="AZIM01001015">
    <property type="protein sequence ID" value="ETE68446.1"/>
    <property type="molecule type" value="Genomic_DNA"/>
</dbReference>